<evidence type="ECO:0000313" key="12">
    <source>
        <dbReference type="EMBL" id="KAB2951821.1"/>
    </source>
</evidence>
<keyword evidence="3 9" id="KW-0812">Transmembrane</keyword>
<feature type="transmembrane region" description="Helical" evidence="9">
    <location>
        <begin position="293"/>
        <end position="315"/>
    </location>
</feature>
<dbReference type="AlphaFoldDB" id="A0A6I0F3T9"/>
<gene>
    <name evidence="12" type="ORF">F9B85_11055</name>
</gene>
<evidence type="ECO:0000256" key="3">
    <source>
        <dbReference type="ARBA" id="ARBA00022692"/>
    </source>
</evidence>
<dbReference type="SMART" id="SM00283">
    <property type="entry name" value="MA"/>
    <property type="match status" value="1"/>
</dbReference>
<keyword evidence="13" id="KW-1185">Reference proteome</keyword>
<dbReference type="InterPro" id="IPR029151">
    <property type="entry name" value="Sensor-like_sf"/>
</dbReference>
<comment type="similarity">
    <text evidence="7">Belongs to the methyl-accepting chemotaxis (MCP) protein family.</text>
</comment>
<dbReference type="OrthoDB" id="5392220at2"/>
<dbReference type="Pfam" id="PF00015">
    <property type="entry name" value="MCPsignal"/>
    <property type="match status" value="1"/>
</dbReference>
<evidence type="ECO:0000256" key="7">
    <source>
        <dbReference type="ARBA" id="ARBA00029447"/>
    </source>
</evidence>
<dbReference type="Gene3D" id="6.10.340.10">
    <property type="match status" value="1"/>
</dbReference>
<dbReference type="PANTHER" id="PTHR32089">
    <property type="entry name" value="METHYL-ACCEPTING CHEMOTAXIS PROTEIN MCPB"/>
    <property type="match status" value="1"/>
</dbReference>
<dbReference type="PROSITE" id="PS50111">
    <property type="entry name" value="CHEMOTAXIS_TRANSDUC_2"/>
    <property type="match status" value="1"/>
</dbReference>
<evidence type="ECO:0000259" key="11">
    <source>
        <dbReference type="PROSITE" id="PS50885"/>
    </source>
</evidence>
<dbReference type="PROSITE" id="PS50885">
    <property type="entry name" value="HAMP"/>
    <property type="match status" value="1"/>
</dbReference>
<dbReference type="SUPFAM" id="SSF103190">
    <property type="entry name" value="Sensory domain-like"/>
    <property type="match status" value="2"/>
</dbReference>
<dbReference type="Pfam" id="PF17202">
    <property type="entry name" value="sCache_3_3"/>
    <property type="match status" value="1"/>
</dbReference>
<organism evidence="12 13">
    <name type="scientific">Heliorestis acidaminivorans</name>
    <dbReference type="NCBI Taxonomy" id="553427"/>
    <lineage>
        <taxon>Bacteria</taxon>
        <taxon>Bacillati</taxon>
        <taxon>Bacillota</taxon>
        <taxon>Clostridia</taxon>
        <taxon>Eubacteriales</taxon>
        <taxon>Heliobacteriaceae</taxon>
        <taxon>Heliorestis</taxon>
    </lineage>
</organism>
<dbReference type="InterPro" id="IPR033463">
    <property type="entry name" value="sCache_3"/>
</dbReference>
<dbReference type="SUPFAM" id="SSF58104">
    <property type="entry name" value="Methyl-accepting chemotaxis protein (MCP) signaling domain"/>
    <property type="match status" value="1"/>
</dbReference>
<name>A0A6I0F3T9_9FIRM</name>
<keyword evidence="2" id="KW-1003">Cell membrane</keyword>
<feature type="transmembrane region" description="Helical" evidence="9">
    <location>
        <begin position="12"/>
        <end position="33"/>
    </location>
</feature>
<dbReference type="Pfam" id="PF00672">
    <property type="entry name" value="HAMP"/>
    <property type="match status" value="1"/>
</dbReference>
<proteinExistence type="inferred from homology"/>
<evidence type="ECO:0000313" key="13">
    <source>
        <dbReference type="Proteomes" id="UP000468766"/>
    </source>
</evidence>
<dbReference type="RefSeq" id="WP_151620892.1">
    <property type="nucleotide sequence ID" value="NZ_WBXO01000009.1"/>
</dbReference>
<sequence length="671" mass="71936">MKSLFSGLQAKLILVILGILLVATTIFALFSIYTASDRFERVFIERIEKNLLGMEELLSMYKTQALAQSNILAQHPQIVEGVQRNDFSYLLTVTAPLMEMGKLDYLVITDPTGRVIIRTHEPQKVPAPDDNISNQINIQQALAGKAFVGIEEGRVVRLSVRAGTPIYNEAGQLIGALSTGYVASANGMVDQAQHMYDGVFSLFLGTERVATTTVDESGNRQIGTEVRNEEIVQRVIQEGSLFVGMNQSFDRNFITGYMPLEGADGTTIGMIGTAIPRAEIQAIERALATQTTIAAVVIFTIAGFIGWFFAGRIVAPIQELQKLMTKAGAGDLTVQGTVRSKDELGELTSSFNEMIRSQSQIIAIVRQSSDELAAGSEEMAASAQQVTSATQEVVRNIQDLTEDAEQGNQAALNASEVLLELSSLIQIAKNEAIVAAENAVDSLTAAEVGKTTVEETVSRMVTIKKKTIETEEQIATLDQYSKQISMITETITNIAGQTNLLALNAAIEAARAGENGRGFAVVADEIRKLAEQSNQGAEEVSALVKKVEQSTRNAVEATQESRGEVEKGVIVVNEAGEALEKIMTTVKTAEKAVQDIVSLTTEEVASSDKIVALINSVASTIEGTAHKAQAVAAASEETSAAMDTISAATEEASAMALELKSSVERFSVNSK</sequence>
<accession>A0A6I0F3T9</accession>
<protein>
    <submittedName>
        <fullName evidence="12">HAMP domain-containing protein</fullName>
    </submittedName>
</protein>
<dbReference type="GO" id="GO:0005886">
    <property type="term" value="C:plasma membrane"/>
    <property type="evidence" value="ECO:0007669"/>
    <property type="project" value="UniProtKB-SubCell"/>
</dbReference>
<dbReference type="InterPro" id="IPR004089">
    <property type="entry name" value="MCPsignal_dom"/>
</dbReference>
<feature type="domain" description="Methyl-accepting transducer" evidence="10">
    <location>
        <begin position="382"/>
        <end position="618"/>
    </location>
</feature>
<evidence type="ECO:0000256" key="1">
    <source>
        <dbReference type="ARBA" id="ARBA00004651"/>
    </source>
</evidence>
<evidence type="ECO:0000256" key="2">
    <source>
        <dbReference type="ARBA" id="ARBA00022475"/>
    </source>
</evidence>
<reference evidence="12 13" key="1">
    <citation type="submission" date="2019-10" db="EMBL/GenBank/DDBJ databases">
        <title>Whole-genome sequence of the extremophile Heliorestis acidaminivorans DSM 24790.</title>
        <authorList>
            <person name="Kyndt J.A."/>
            <person name="Meyer T.E."/>
        </authorList>
    </citation>
    <scope>NUCLEOTIDE SEQUENCE [LARGE SCALE GENOMIC DNA]</scope>
    <source>
        <strain evidence="12 13">DSM 24790</strain>
    </source>
</reference>
<keyword evidence="4 9" id="KW-1133">Transmembrane helix</keyword>
<dbReference type="EMBL" id="WBXO01000009">
    <property type="protein sequence ID" value="KAB2951821.1"/>
    <property type="molecule type" value="Genomic_DNA"/>
</dbReference>
<keyword evidence="6 8" id="KW-0807">Transducer</keyword>
<dbReference type="PANTHER" id="PTHR32089:SF112">
    <property type="entry name" value="LYSOZYME-LIKE PROTEIN-RELATED"/>
    <property type="match status" value="1"/>
</dbReference>
<dbReference type="GO" id="GO:0007165">
    <property type="term" value="P:signal transduction"/>
    <property type="evidence" value="ECO:0007669"/>
    <property type="project" value="UniProtKB-KW"/>
</dbReference>
<evidence type="ECO:0000256" key="6">
    <source>
        <dbReference type="ARBA" id="ARBA00023224"/>
    </source>
</evidence>
<evidence type="ECO:0000259" key="10">
    <source>
        <dbReference type="PROSITE" id="PS50111"/>
    </source>
</evidence>
<dbReference type="Gene3D" id="1.10.287.950">
    <property type="entry name" value="Methyl-accepting chemotaxis protein"/>
    <property type="match status" value="1"/>
</dbReference>
<comment type="caution">
    <text evidence="12">The sequence shown here is derived from an EMBL/GenBank/DDBJ whole genome shotgun (WGS) entry which is preliminary data.</text>
</comment>
<dbReference type="InterPro" id="IPR003660">
    <property type="entry name" value="HAMP_dom"/>
</dbReference>
<dbReference type="Proteomes" id="UP000468766">
    <property type="component" value="Unassembled WGS sequence"/>
</dbReference>
<evidence type="ECO:0000256" key="4">
    <source>
        <dbReference type="ARBA" id="ARBA00022989"/>
    </source>
</evidence>
<feature type="domain" description="HAMP" evidence="11">
    <location>
        <begin position="311"/>
        <end position="363"/>
    </location>
</feature>
<evidence type="ECO:0000256" key="8">
    <source>
        <dbReference type="PROSITE-ProRule" id="PRU00284"/>
    </source>
</evidence>
<keyword evidence="5 9" id="KW-0472">Membrane</keyword>
<dbReference type="Gene3D" id="3.30.450.20">
    <property type="entry name" value="PAS domain"/>
    <property type="match status" value="1"/>
</dbReference>
<dbReference type="CDD" id="cd06225">
    <property type="entry name" value="HAMP"/>
    <property type="match status" value="1"/>
</dbReference>
<evidence type="ECO:0000256" key="5">
    <source>
        <dbReference type="ARBA" id="ARBA00023136"/>
    </source>
</evidence>
<evidence type="ECO:0000256" key="9">
    <source>
        <dbReference type="SAM" id="Phobius"/>
    </source>
</evidence>
<comment type="subcellular location">
    <subcellularLocation>
        <location evidence="1">Cell membrane</location>
        <topology evidence="1">Multi-pass membrane protein</topology>
    </subcellularLocation>
</comment>
<dbReference type="SMART" id="SM00304">
    <property type="entry name" value="HAMP"/>
    <property type="match status" value="1"/>
</dbReference>